<organism evidence="2 3">
    <name type="scientific">Amylocarpus encephaloides</name>
    <dbReference type="NCBI Taxonomy" id="45428"/>
    <lineage>
        <taxon>Eukaryota</taxon>
        <taxon>Fungi</taxon>
        <taxon>Dikarya</taxon>
        <taxon>Ascomycota</taxon>
        <taxon>Pezizomycotina</taxon>
        <taxon>Leotiomycetes</taxon>
        <taxon>Helotiales</taxon>
        <taxon>Helotiales incertae sedis</taxon>
        <taxon>Amylocarpus</taxon>
    </lineage>
</organism>
<proteinExistence type="predicted"/>
<comment type="caution">
    <text evidence="2">The sequence shown here is derived from an EMBL/GenBank/DDBJ whole genome shotgun (WGS) entry which is preliminary data.</text>
</comment>
<reference evidence="2" key="1">
    <citation type="journal article" date="2021" name="IMA Fungus">
        <title>Genomic characterization of three marine fungi, including Emericellopsis atlantica sp. nov. with signatures of a generalist lifestyle and marine biomass degradation.</title>
        <authorList>
            <person name="Hagestad O.C."/>
            <person name="Hou L."/>
            <person name="Andersen J.H."/>
            <person name="Hansen E.H."/>
            <person name="Altermark B."/>
            <person name="Li C."/>
            <person name="Kuhnert E."/>
            <person name="Cox R.J."/>
            <person name="Crous P.W."/>
            <person name="Spatafora J.W."/>
            <person name="Lail K."/>
            <person name="Amirebrahimi M."/>
            <person name="Lipzen A."/>
            <person name="Pangilinan J."/>
            <person name="Andreopoulos W."/>
            <person name="Hayes R.D."/>
            <person name="Ng V."/>
            <person name="Grigoriev I.V."/>
            <person name="Jackson S.A."/>
            <person name="Sutton T.D.S."/>
            <person name="Dobson A.D.W."/>
            <person name="Rama T."/>
        </authorList>
    </citation>
    <scope>NUCLEOTIDE SEQUENCE</scope>
    <source>
        <strain evidence="2">TRa018bII</strain>
    </source>
</reference>
<feature type="compositionally biased region" description="Polar residues" evidence="1">
    <location>
        <begin position="504"/>
        <end position="515"/>
    </location>
</feature>
<feature type="compositionally biased region" description="Pro residues" evidence="1">
    <location>
        <begin position="484"/>
        <end position="501"/>
    </location>
</feature>
<evidence type="ECO:0000313" key="3">
    <source>
        <dbReference type="Proteomes" id="UP000824998"/>
    </source>
</evidence>
<feature type="compositionally biased region" description="Basic and acidic residues" evidence="1">
    <location>
        <begin position="588"/>
        <end position="617"/>
    </location>
</feature>
<feature type="compositionally biased region" description="Basic and acidic residues" evidence="1">
    <location>
        <begin position="335"/>
        <end position="346"/>
    </location>
</feature>
<evidence type="ECO:0000313" key="2">
    <source>
        <dbReference type="EMBL" id="KAG9237002.1"/>
    </source>
</evidence>
<feature type="compositionally biased region" description="Pro residues" evidence="1">
    <location>
        <begin position="555"/>
        <end position="565"/>
    </location>
</feature>
<feature type="compositionally biased region" description="Basic and acidic residues" evidence="1">
    <location>
        <begin position="530"/>
        <end position="540"/>
    </location>
</feature>
<feature type="compositionally biased region" description="Basic and acidic residues" evidence="1">
    <location>
        <begin position="394"/>
        <end position="405"/>
    </location>
</feature>
<feature type="region of interest" description="Disordered" evidence="1">
    <location>
        <begin position="332"/>
        <end position="617"/>
    </location>
</feature>
<feature type="compositionally biased region" description="Polar residues" evidence="1">
    <location>
        <begin position="568"/>
        <end position="585"/>
    </location>
</feature>
<feature type="compositionally biased region" description="Low complexity" evidence="1">
    <location>
        <begin position="541"/>
        <end position="554"/>
    </location>
</feature>
<keyword evidence="3" id="KW-1185">Reference proteome</keyword>
<feature type="region of interest" description="Disordered" evidence="1">
    <location>
        <begin position="159"/>
        <end position="179"/>
    </location>
</feature>
<dbReference type="Proteomes" id="UP000824998">
    <property type="component" value="Unassembled WGS sequence"/>
</dbReference>
<name>A0A9P7YPH6_9HELO</name>
<sequence>MELDPTVGIVGGVVAITEVYGKGATSFETWRKGRKTRKSAEEELQTSLDVSGQAVEWEYRKLEEKYGDAFKHGDGECVEGPALLNGRWTDQMKDAAKTTLESIAKQLNREVIDVLVKIATAPRQKTEMEPVDLWKKSEEARSAARRVMFDLCQRLDSQARANRPRAQSTQALGSTQDIPPSRIAVTRPEYYTPGTAASVMRHSADFGRRSYATRQSHGFPQSEERETFGGYNHGTTAPVAPPRRDYVFPPVQNSQILEDVPPRRNYTSAQAEERQQLDNIPPRQDYMVSPVEKRQTFEDEPPRRDYMFPPVENRQTLEDAPLRRDYVFPPVEQRQSFEDEPPRRDYVFPPVENRQTFEDAPPRRDYRFHPAEESQTFGRYTHGAAATSALGDSHYVDDRSPRQDHMVSPPQERVRMPRIHPRFSRAPSPQVSSATIPERTRSEPEPLPSTPHSLVPGGQLYTSQPARLSSPAPPPKTLSISKPPRLPSPAPPPKTPLPATQPPFASQLSPQNFTFLPQCPPPPPKTAAEVLREAEWEEASRWSATNSNPRYSVGPPGPPRPPKPPSKQLASHQRNASAPPSTLLKTANEGKRADMEDEVGHEYMIPPEREWGGGEPW</sequence>
<protein>
    <submittedName>
        <fullName evidence="2">Uncharacterized protein</fullName>
    </submittedName>
</protein>
<feature type="compositionally biased region" description="Basic and acidic residues" evidence="1">
    <location>
        <begin position="355"/>
        <end position="372"/>
    </location>
</feature>
<evidence type="ECO:0000256" key="1">
    <source>
        <dbReference type="SAM" id="MobiDB-lite"/>
    </source>
</evidence>
<dbReference type="EMBL" id="MU251395">
    <property type="protein sequence ID" value="KAG9237002.1"/>
    <property type="molecule type" value="Genomic_DNA"/>
</dbReference>
<accession>A0A9P7YPH6</accession>
<dbReference type="AlphaFoldDB" id="A0A9P7YPH6"/>
<gene>
    <name evidence="2" type="ORF">BJ875DRAFT_481742</name>
</gene>
<feature type="compositionally biased region" description="Polar residues" evidence="1">
    <location>
        <begin position="159"/>
        <end position="178"/>
    </location>
</feature>